<dbReference type="GO" id="GO:0008270">
    <property type="term" value="F:zinc ion binding"/>
    <property type="evidence" value="ECO:0007669"/>
    <property type="project" value="UniProtKB-KW"/>
</dbReference>
<dbReference type="Pfam" id="PF04434">
    <property type="entry name" value="SWIM"/>
    <property type="match status" value="1"/>
</dbReference>
<comment type="caution">
    <text evidence="6">The sequence shown here is derived from an EMBL/GenBank/DDBJ whole genome shotgun (WGS) entry which is preliminary data.</text>
</comment>
<keyword evidence="2 4" id="KW-0863">Zinc-finger</keyword>
<proteinExistence type="predicted"/>
<keyword evidence="1" id="KW-0479">Metal-binding</keyword>
<keyword evidence="3" id="KW-0862">Zinc</keyword>
<gene>
    <name evidence="6" type="ORF">H5410_013530</name>
</gene>
<dbReference type="EMBL" id="JACXVP010000003">
    <property type="protein sequence ID" value="KAG5613706.1"/>
    <property type="molecule type" value="Genomic_DNA"/>
</dbReference>
<evidence type="ECO:0000256" key="3">
    <source>
        <dbReference type="ARBA" id="ARBA00022833"/>
    </source>
</evidence>
<dbReference type="InterPro" id="IPR006564">
    <property type="entry name" value="Znf_PMZ"/>
</dbReference>
<dbReference type="Proteomes" id="UP000824120">
    <property type="component" value="Chromosome 3"/>
</dbReference>
<keyword evidence="7" id="KW-1185">Reference proteome</keyword>
<dbReference type="SMART" id="SM00575">
    <property type="entry name" value="ZnF_PMZ"/>
    <property type="match status" value="1"/>
</dbReference>
<dbReference type="AlphaFoldDB" id="A0A9J5ZNM9"/>
<evidence type="ECO:0000256" key="2">
    <source>
        <dbReference type="ARBA" id="ARBA00022771"/>
    </source>
</evidence>
<protein>
    <recommendedName>
        <fullName evidence="5">SWIM-type domain-containing protein</fullName>
    </recommendedName>
</protein>
<evidence type="ECO:0000313" key="6">
    <source>
        <dbReference type="EMBL" id="KAG5613706.1"/>
    </source>
</evidence>
<name>A0A9J5ZNM9_SOLCO</name>
<evidence type="ECO:0000259" key="5">
    <source>
        <dbReference type="PROSITE" id="PS50966"/>
    </source>
</evidence>
<dbReference type="PROSITE" id="PS50966">
    <property type="entry name" value="ZF_SWIM"/>
    <property type="match status" value="1"/>
</dbReference>
<evidence type="ECO:0000256" key="4">
    <source>
        <dbReference type="PROSITE-ProRule" id="PRU00325"/>
    </source>
</evidence>
<sequence length="170" mass="19340">MAAAEKSQEKNMIEGDSLYVENVIGDDNQFIMFVVSVTINVNLLEKSCSCREYDLIKIPCAHAMASFRSKHGNECGMSIYVYSSPFDKVEAYLLAYLDSINIVPLESEWCVPEELLNVMILPPLVDTKLGRKRIKQVKCIGENIKRKRRNKSSICKRIGHKRTTCMNNKS</sequence>
<reference evidence="6 7" key="1">
    <citation type="submission" date="2020-09" db="EMBL/GenBank/DDBJ databases">
        <title>De no assembly of potato wild relative species, Solanum commersonii.</title>
        <authorList>
            <person name="Cho K."/>
        </authorList>
    </citation>
    <scope>NUCLEOTIDE SEQUENCE [LARGE SCALE GENOMIC DNA]</scope>
    <source>
        <strain evidence="6">LZ3.2</strain>
        <tissue evidence="6">Leaf</tissue>
    </source>
</reference>
<organism evidence="6 7">
    <name type="scientific">Solanum commersonii</name>
    <name type="common">Commerson's wild potato</name>
    <name type="synonym">Commerson's nightshade</name>
    <dbReference type="NCBI Taxonomy" id="4109"/>
    <lineage>
        <taxon>Eukaryota</taxon>
        <taxon>Viridiplantae</taxon>
        <taxon>Streptophyta</taxon>
        <taxon>Embryophyta</taxon>
        <taxon>Tracheophyta</taxon>
        <taxon>Spermatophyta</taxon>
        <taxon>Magnoliopsida</taxon>
        <taxon>eudicotyledons</taxon>
        <taxon>Gunneridae</taxon>
        <taxon>Pentapetalae</taxon>
        <taxon>asterids</taxon>
        <taxon>lamiids</taxon>
        <taxon>Solanales</taxon>
        <taxon>Solanaceae</taxon>
        <taxon>Solanoideae</taxon>
        <taxon>Solaneae</taxon>
        <taxon>Solanum</taxon>
    </lineage>
</organism>
<feature type="domain" description="SWIM-type" evidence="5">
    <location>
        <begin position="33"/>
        <end position="71"/>
    </location>
</feature>
<evidence type="ECO:0000313" key="7">
    <source>
        <dbReference type="Proteomes" id="UP000824120"/>
    </source>
</evidence>
<dbReference type="OrthoDB" id="1938144at2759"/>
<dbReference type="InterPro" id="IPR007527">
    <property type="entry name" value="Znf_SWIM"/>
</dbReference>
<accession>A0A9J5ZNM9</accession>
<evidence type="ECO:0000256" key="1">
    <source>
        <dbReference type="ARBA" id="ARBA00022723"/>
    </source>
</evidence>